<evidence type="ECO:0000313" key="1">
    <source>
        <dbReference type="EMBL" id="SMC76049.1"/>
    </source>
</evidence>
<accession>A0AC61PND2</accession>
<comment type="caution">
    <text evidence="1">The sequence shown here is derived from an EMBL/GenBank/DDBJ whole genome shotgun (WGS) entry which is preliminary data.</text>
</comment>
<dbReference type="EMBL" id="FWXZ01000005">
    <property type="protein sequence ID" value="SMC76049.1"/>
    <property type="molecule type" value="Genomic_DNA"/>
</dbReference>
<dbReference type="Proteomes" id="UP000192328">
    <property type="component" value="Unassembled WGS sequence"/>
</dbReference>
<gene>
    <name evidence="1" type="ORF">SAMN06297397_2349</name>
</gene>
<keyword evidence="2" id="KW-1185">Reference proteome</keyword>
<evidence type="ECO:0000313" key="2">
    <source>
        <dbReference type="Proteomes" id="UP000192328"/>
    </source>
</evidence>
<reference evidence="1" key="1">
    <citation type="submission" date="2017-04" db="EMBL/GenBank/DDBJ databases">
        <authorList>
            <person name="Varghese N."/>
            <person name="Submissions S."/>
        </authorList>
    </citation>
    <scope>NUCLEOTIDE SEQUENCE</scope>
    <source>
        <strain evidence="1">WTE2008</strain>
    </source>
</reference>
<organism evidence="1 2">
    <name type="scientific">Aristaeella lactis</name>
    <dbReference type="NCBI Taxonomy" id="3046383"/>
    <lineage>
        <taxon>Bacteria</taxon>
        <taxon>Bacillati</taxon>
        <taxon>Bacillota</taxon>
        <taxon>Clostridia</taxon>
        <taxon>Eubacteriales</taxon>
        <taxon>Aristaeellaceae</taxon>
        <taxon>Aristaeella</taxon>
    </lineage>
</organism>
<proteinExistence type="predicted"/>
<sequence length="293" mass="34830">MEGMLTDFSRIYVDKENDAPLSQEEFRRLQLVELCILKEFDRICRKNQINYTISCGTLLGAVRHKGFIPWDDDADISMLREDYEKFRKVANQMDPDICFFQDHNTDPGYLWGYGKIRKTGTCHIRSGQEHINCKNGVYIDIFPLDGIPRSTVGQIMQDIHCFFVRKMLWARVGKETAKGLLKIWYKCVSHIPVEKIYQHLNKMIKKYNEKNPERVRLLMYPSFGKLYVKNTLKTRFGMPRKWYTDLIDYPFEDTVLRGMRDYDAAMKYMYDDYMTPPPEEKRIPKVSFSKIRF</sequence>
<name>A0AC61PND2_9FIRM</name>
<protein>
    <submittedName>
        <fullName evidence="1">Lipopolysaccharide cholinephosphotransferase</fullName>
    </submittedName>
</protein>